<sequence length="59" mass="7023">MTLAAALYHVWQERNKAIFEKTRKQLDVIVRLIIQEVFARDSMVQRLASILQEVNFYPM</sequence>
<gene>
    <name evidence="1" type="ORF">RND71_012398</name>
</gene>
<dbReference type="AlphaFoldDB" id="A0AAE1VLR3"/>
<evidence type="ECO:0000313" key="2">
    <source>
        <dbReference type="Proteomes" id="UP001291623"/>
    </source>
</evidence>
<dbReference type="Proteomes" id="UP001291623">
    <property type="component" value="Unassembled WGS sequence"/>
</dbReference>
<protein>
    <submittedName>
        <fullName evidence="1">Uncharacterized protein</fullName>
    </submittedName>
</protein>
<keyword evidence="2" id="KW-1185">Reference proteome</keyword>
<reference evidence="1" key="1">
    <citation type="submission" date="2023-12" db="EMBL/GenBank/DDBJ databases">
        <title>Genome assembly of Anisodus tanguticus.</title>
        <authorList>
            <person name="Wang Y.-J."/>
        </authorList>
    </citation>
    <scope>NUCLEOTIDE SEQUENCE</scope>
    <source>
        <strain evidence="1">KB-2021</strain>
        <tissue evidence="1">Leaf</tissue>
    </source>
</reference>
<dbReference type="EMBL" id="JAVYJV010000006">
    <property type="protein sequence ID" value="KAK4368606.1"/>
    <property type="molecule type" value="Genomic_DNA"/>
</dbReference>
<proteinExistence type="predicted"/>
<name>A0AAE1VLR3_9SOLA</name>
<accession>A0AAE1VLR3</accession>
<organism evidence="1 2">
    <name type="scientific">Anisodus tanguticus</name>
    <dbReference type="NCBI Taxonomy" id="243964"/>
    <lineage>
        <taxon>Eukaryota</taxon>
        <taxon>Viridiplantae</taxon>
        <taxon>Streptophyta</taxon>
        <taxon>Embryophyta</taxon>
        <taxon>Tracheophyta</taxon>
        <taxon>Spermatophyta</taxon>
        <taxon>Magnoliopsida</taxon>
        <taxon>eudicotyledons</taxon>
        <taxon>Gunneridae</taxon>
        <taxon>Pentapetalae</taxon>
        <taxon>asterids</taxon>
        <taxon>lamiids</taxon>
        <taxon>Solanales</taxon>
        <taxon>Solanaceae</taxon>
        <taxon>Solanoideae</taxon>
        <taxon>Hyoscyameae</taxon>
        <taxon>Anisodus</taxon>
    </lineage>
</organism>
<comment type="caution">
    <text evidence="1">The sequence shown here is derived from an EMBL/GenBank/DDBJ whole genome shotgun (WGS) entry which is preliminary data.</text>
</comment>
<evidence type="ECO:0000313" key="1">
    <source>
        <dbReference type="EMBL" id="KAK4368606.1"/>
    </source>
</evidence>